<evidence type="ECO:0000256" key="2">
    <source>
        <dbReference type="ARBA" id="ARBA00022840"/>
    </source>
</evidence>
<keyword evidence="8" id="KW-1185">Reference proteome</keyword>
<keyword evidence="5" id="KW-0804">Transcription</keyword>
<protein>
    <submittedName>
        <fullName evidence="7">Transcriptional regulator with PAS, ATPase and Fis domain</fullName>
    </submittedName>
</protein>
<dbReference type="InterPro" id="IPR039570">
    <property type="entry name" value="AmiC_PBP1"/>
</dbReference>
<dbReference type="Gene3D" id="3.40.50.300">
    <property type="entry name" value="P-loop containing nucleotide triphosphate hydrolases"/>
    <property type="match status" value="1"/>
</dbReference>
<dbReference type="Gene3D" id="3.40.50.2300">
    <property type="match status" value="2"/>
</dbReference>
<evidence type="ECO:0000313" key="7">
    <source>
        <dbReference type="EMBL" id="TWI56112.1"/>
    </source>
</evidence>
<dbReference type="InterPro" id="IPR029016">
    <property type="entry name" value="GAF-like_dom_sf"/>
</dbReference>
<dbReference type="SUPFAM" id="SSF53822">
    <property type="entry name" value="Periplasmic binding protein-like I"/>
    <property type="match status" value="1"/>
</dbReference>
<keyword evidence="4" id="KW-0238">DNA-binding</keyword>
<dbReference type="Gene3D" id="1.10.8.60">
    <property type="match status" value="1"/>
</dbReference>
<dbReference type="GO" id="GO:0006355">
    <property type="term" value="P:regulation of DNA-templated transcription"/>
    <property type="evidence" value="ECO:0007669"/>
    <property type="project" value="InterPro"/>
</dbReference>
<dbReference type="AlphaFoldDB" id="A0A562QH65"/>
<evidence type="ECO:0000256" key="5">
    <source>
        <dbReference type="ARBA" id="ARBA00023163"/>
    </source>
</evidence>
<evidence type="ECO:0000256" key="1">
    <source>
        <dbReference type="ARBA" id="ARBA00022741"/>
    </source>
</evidence>
<dbReference type="PRINTS" id="PR01590">
    <property type="entry name" value="HTHFIS"/>
</dbReference>
<dbReference type="RefSeq" id="WP_158640025.1">
    <property type="nucleotide sequence ID" value="NZ_VLKZ01000005.1"/>
</dbReference>
<reference evidence="7 8" key="1">
    <citation type="journal article" date="2015" name="Stand. Genomic Sci.">
        <title>Genomic Encyclopedia of Bacterial and Archaeal Type Strains, Phase III: the genomes of soil and plant-associated and newly described type strains.</title>
        <authorList>
            <person name="Whitman W.B."/>
            <person name="Woyke T."/>
            <person name="Klenk H.P."/>
            <person name="Zhou Y."/>
            <person name="Lilburn T.G."/>
            <person name="Beck B.J."/>
            <person name="De Vos P."/>
            <person name="Vandamme P."/>
            <person name="Eisen J.A."/>
            <person name="Garrity G."/>
            <person name="Hugenholtz P."/>
            <person name="Kyrpides N.C."/>
        </authorList>
    </citation>
    <scope>NUCLEOTIDE SEQUENCE [LARGE SCALE GENOMIC DNA]</scope>
    <source>
        <strain evidence="7 8">CGMCC 1.10116</strain>
    </source>
</reference>
<comment type="caution">
    <text evidence="7">The sequence shown here is derived from an EMBL/GenBank/DDBJ whole genome shotgun (WGS) entry which is preliminary data.</text>
</comment>
<dbReference type="FunFam" id="3.40.50.300:FF:000006">
    <property type="entry name" value="DNA-binding transcriptional regulator NtrC"/>
    <property type="match status" value="1"/>
</dbReference>
<dbReference type="OrthoDB" id="9783240at2"/>
<dbReference type="PROSITE" id="PS00676">
    <property type="entry name" value="SIGMA54_INTERACT_2"/>
    <property type="match status" value="1"/>
</dbReference>
<sequence length="946" mass="107939">MDIKIGLLFSTTGTMSVTEEGQYKAALLAINEINDSGGIMGRKLTPVHRNICSDPLIAAKETESLLNEGINLLVGLYTSASRKSVLPVIDKYDCLLFYPTQYEGEEQHPNIFYCGPLPNQLLLDYIPWITQNLGKTFHLIGSDYIYPREMNKLIYQLTESNGGSVVNESYIPLGETMFSNEIKKIQQKRPDVIFSTLVGGSAVAFYKEYYKSNLQVPIASTITAETEVCALPTKYMVGHYSCFPYFNSIESKENKELKQKFKANYGTEMISSAMENAYNSVHLMAKALKIANCLDVHLIKKNIAGLTFQAPQGEIIFDQYNQHLWLHSRIGQVKDNGTFQIIWESNKPLKPLPFSVQSENLGYLDKNFEESLAENTQLIHELKKATSFFPHPIIFFDSSGMMLDIFDSNLKDFFKTEQFEFGLLVWTNKFLKNSGITKAFLEKEISFSVGSEHENQFLKDWITFGIPIKNKNKFYGVLGVFINNMSDFNLEFYSTLIHALQIVTQNCIDIIDKTKDSIFLYELLNDISNHFEQALLVKKGGNLLFKNNKAEQLINAKNELILNLYRENFDDITHFKRQSYMSESRKNFNVEIIPAHDYRYVYIKELEQNKRNLKKNQQKRSLLLEDIIGTNPRFLDAVSHAQTASKNSANVLILGESGTGKEVFARAIHNESSRKDKPFIAINCAAINENLLTSELFGYVEGAFTGAKKGGSPGKFEQANEGTLFLDEIGDTHPDLQATLLRVLQEKEITRVGGHKTIPIDVRIIAATNKNLSQEIAYKGSFRSDLYYRLNVFTIELIPLKDRKDDIHELANHFLLEFATKESGTIKIISNEALNCLKKHDWPGNIRELRNVIERAYYLSELEEEILIDHLPRSIYSSSIQEHTTLVQQDSIKSVEDIKRLNQIEEREKILNTLIEFKGNISKSSQHLGVSRNTLYKKIKEYNLNI</sequence>
<dbReference type="Pfam" id="PF00158">
    <property type="entry name" value="Sigma54_activat"/>
    <property type="match status" value="1"/>
</dbReference>
<evidence type="ECO:0000313" key="8">
    <source>
        <dbReference type="Proteomes" id="UP000315711"/>
    </source>
</evidence>
<dbReference type="InterPro" id="IPR002197">
    <property type="entry name" value="HTH_Fis"/>
</dbReference>
<dbReference type="Gene3D" id="1.10.10.60">
    <property type="entry name" value="Homeodomain-like"/>
    <property type="match status" value="1"/>
</dbReference>
<evidence type="ECO:0000256" key="3">
    <source>
        <dbReference type="ARBA" id="ARBA00023015"/>
    </source>
</evidence>
<dbReference type="Proteomes" id="UP000315711">
    <property type="component" value="Unassembled WGS sequence"/>
</dbReference>
<dbReference type="InterPro" id="IPR058031">
    <property type="entry name" value="AAA_lid_NorR"/>
</dbReference>
<keyword evidence="3" id="KW-0805">Transcription regulation</keyword>
<dbReference type="CDD" id="cd06357">
    <property type="entry name" value="PBP1_AmiC"/>
    <property type="match status" value="1"/>
</dbReference>
<dbReference type="PROSITE" id="PS00688">
    <property type="entry name" value="SIGMA54_INTERACT_3"/>
    <property type="match status" value="1"/>
</dbReference>
<dbReference type="InterPro" id="IPR027417">
    <property type="entry name" value="P-loop_NTPase"/>
</dbReference>
<proteinExistence type="predicted"/>
<dbReference type="InterPro" id="IPR028082">
    <property type="entry name" value="Peripla_BP_I"/>
</dbReference>
<dbReference type="InterPro" id="IPR003593">
    <property type="entry name" value="AAA+_ATPase"/>
</dbReference>
<evidence type="ECO:0000256" key="4">
    <source>
        <dbReference type="ARBA" id="ARBA00023125"/>
    </source>
</evidence>
<dbReference type="InterPro" id="IPR009057">
    <property type="entry name" value="Homeodomain-like_sf"/>
</dbReference>
<dbReference type="PANTHER" id="PTHR32071">
    <property type="entry name" value="TRANSCRIPTIONAL REGULATORY PROTEIN"/>
    <property type="match status" value="1"/>
</dbReference>
<dbReference type="PROSITE" id="PS50045">
    <property type="entry name" value="SIGMA54_INTERACT_4"/>
    <property type="match status" value="1"/>
</dbReference>
<keyword evidence="2" id="KW-0067">ATP-binding</keyword>
<dbReference type="Pfam" id="PF02954">
    <property type="entry name" value="HTH_8"/>
    <property type="match status" value="1"/>
</dbReference>
<dbReference type="InterPro" id="IPR025944">
    <property type="entry name" value="Sigma_54_int_dom_CS"/>
</dbReference>
<dbReference type="GO" id="GO:0005524">
    <property type="term" value="F:ATP binding"/>
    <property type="evidence" value="ECO:0007669"/>
    <property type="project" value="UniProtKB-KW"/>
</dbReference>
<name>A0A562QH65_9BACI</name>
<dbReference type="GO" id="GO:0033218">
    <property type="term" value="F:amide binding"/>
    <property type="evidence" value="ECO:0007669"/>
    <property type="project" value="InterPro"/>
</dbReference>
<dbReference type="EMBL" id="VLKZ01000005">
    <property type="protein sequence ID" value="TWI56112.1"/>
    <property type="molecule type" value="Genomic_DNA"/>
</dbReference>
<dbReference type="CDD" id="cd00009">
    <property type="entry name" value="AAA"/>
    <property type="match status" value="1"/>
</dbReference>
<keyword evidence="1" id="KW-0547">Nucleotide-binding</keyword>
<organism evidence="7 8">
    <name type="scientific">Halalkalibacter nanhaiisediminis</name>
    <dbReference type="NCBI Taxonomy" id="688079"/>
    <lineage>
        <taxon>Bacteria</taxon>
        <taxon>Bacillati</taxon>
        <taxon>Bacillota</taxon>
        <taxon>Bacilli</taxon>
        <taxon>Bacillales</taxon>
        <taxon>Bacillaceae</taxon>
        <taxon>Halalkalibacter</taxon>
    </lineage>
</organism>
<accession>A0A562QH65</accession>
<dbReference type="GO" id="GO:0043565">
    <property type="term" value="F:sequence-specific DNA binding"/>
    <property type="evidence" value="ECO:0007669"/>
    <property type="project" value="InterPro"/>
</dbReference>
<dbReference type="SUPFAM" id="SSF52540">
    <property type="entry name" value="P-loop containing nucleoside triphosphate hydrolases"/>
    <property type="match status" value="1"/>
</dbReference>
<gene>
    <name evidence="7" type="ORF">IQ10_02001</name>
</gene>
<dbReference type="SUPFAM" id="SSF46689">
    <property type="entry name" value="Homeodomain-like"/>
    <property type="match status" value="1"/>
</dbReference>
<dbReference type="InterPro" id="IPR002078">
    <property type="entry name" value="Sigma_54_int"/>
</dbReference>
<evidence type="ECO:0000259" key="6">
    <source>
        <dbReference type="PROSITE" id="PS50045"/>
    </source>
</evidence>
<dbReference type="PROSITE" id="PS00675">
    <property type="entry name" value="SIGMA54_INTERACT_1"/>
    <property type="match status" value="1"/>
</dbReference>
<dbReference type="InterPro" id="IPR025943">
    <property type="entry name" value="Sigma_54_int_dom_ATP-bd_2"/>
</dbReference>
<feature type="domain" description="Sigma-54 factor interaction" evidence="6">
    <location>
        <begin position="627"/>
        <end position="858"/>
    </location>
</feature>
<dbReference type="SMART" id="SM00382">
    <property type="entry name" value="AAA"/>
    <property type="match status" value="1"/>
</dbReference>
<dbReference type="Pfam" id="PF13433">
    <property type="entry name" value="Peripla_BP_5"/>
    <property type="match status" value="1"/>
</dbReference>
<dbReference type="Gene3D" id="3.30.450.40">
    <property type="match status" value="1"/>
</dbReference>
<dbReference type="InterPro" id="IPR025662">
    <property type="entry name" value="Sigma_54_int_dom_ATP-bd_1"/>
</dbReference>
<dbReference type="PANTHER" id="PTHR32071:SF57">
    <property type="entry name" value="C4-DICARBOXYLATE TRANSPORT TRANSCRIPTIONAL REGULATORY PROTEIN DCTD"/>
    <property type="match status" value="1"/>
</dbReference>
<dbReference type="Pfam" id="PF25601">
    <property type="entry name" value="AAA_lid_14"/>
    <property type="match status" value="1"/>
</dbReference>